<dbReference type="PANTHER" id="PTHR20923:SF1">
    <property type="entry name" value="G PATCH DOMAIN AND ANKYRIN REPEAT-CONTAINING PROTEIN 1"/>
    <property type="match status" value="1"/>
</dbReference>
<accession>A0AAV9NZP0</accession>
<protein>
    <recommendedName>
        <fullName evidence="2">G-patch domain-containing protein</fullName>
    </recommendedName>
</protein>
<reference evidence="3 4" key="1">
    <citation type="submission" date="2023-08" db="EMBL/GenBank/DDBJ databases">
        <title>Black Yeasts Isolated from many extreme environments.</title>
        <authorList>
            <person name="Coleine C."/>
            <person name="Stajich J.E."/>
            <person name="Selbmann L."/>
        </authorList>
    </citation>
    <scope>NUCLEOTIDE SEQUENCE [LARGE SCALE GENOMIC DNA]</scope>
    <source>
        <strain evidence="3 4">CCFEE 5935</strain>
    </source>
</reference>
<feature type="domain" description="G-patch" evidence="2">
    <location>
        <begin position="168"/>
        <end position="216"/>
    </location>
</feature>
<dbReference type="GO" id="GO:0003676">
    <property type="term" value="F:nucleic acid binding"/>
    <property type="evidence" value="ECO:0007669"/>
    <property type="project" value="InterPro"/>
</dbReference>
<dbReference type="Proteomes" id="UP001337655">
    <property type="component" value="Unassembled WGS sequence"/>
</dbReference>
<dbReference type="AlphaFoldDB" id="A0AAV9NZP0"/>
<dbReference type="Pfam" id="PF01585">
    <property type="entry name" value="G-patch"/>
    <property type="match status" value="1"/>
</dbReference>
<feature type="region of interest" description="Disordered" evidence="1">
    <location>
        <begin position="89"/>
        <end position="129"/>
    </location>
</feature>
<name>A0AAV9NZP0_9PEZI</name>
<dbReference type="InterPro" id="IPR000467">
    <property type="entry name" value="G_patch_dom"/>
</dbReference>
<evidence type="ECO:0000256" key="1">
    <source>
        <dbReference type="SAM" id="MobiDB-lite"/>
    </source>
</evidence>
<evidence type="ECO:0000313" key="3">
    <source>
        <dbReference type="EMBL" id="KAK5165490.1"/>
    </source>
</evidence>
<dbReference type="PROSITE" id="PS50174">
    <property type="entry name" value="G_PATCH"/>
    <property type="match status" value="1"/>
</dbReference>
<dbReference type="SMART" id="SM00443">
    <property type="entry name" value="G_patch"/>
    <property type="match status" value="1"/>
</dbReference>
<keyword evidence="4" id="KW-1185">Reference proteome</keyword>
<evidence type="ECO:0000259" key="2">
    <source>
        <dbReference type="PROSITE" id="PS50174"/>
    </source>
</evidence>
<dbReference type="EMBL" id="JAVRRT010000016">
    <property type="protein sequence ID" value="KAK5165490.1"/>
    <property type="molecule type" value="Genomic_DNA"/>
</dbReference>
<dbReference type="GeneID" id="89930351"/>
<proteinExistence type="predicted"/>
<sequence length="282" mass="30984">MTRSSIFLHNIFLQRLSQHADSSSMSSHAEEEDYEEVPLVSRRYFGAGLKRKRVEFVPSSSHEAATRSLPATPSASAADRYLSIVFNKSTPGSERSASAPPKEGESNTPVDEGGRIGPSEDPPSGRKQPTCEICHRAITDQDSSAVHESSIAHQICLQHSHPPSHLDRARKGLAVLENHGWDPDSRKGLGAQGAGILYPIKAKENPQKAGLGLDLRKQPARVEKAATLDAGKVRLQEREGKKKAAKLREAFYRNDDMEKYLGAEGEMNANLDLAAFKRARRR</sequence>
<dbReference type="PANTHER" id="PTHR20923">
    <property type="entry name" value="BAT4 PROTEIN-RELATED"/>
    <property type="match status" value="1"/>
</dbReference>
<evidence type="ECO:0000313" key="4">
    <source>
        <dbReference type="Proteomes" id="UP001337655"/>
    </source>
</evidence>
<organism evidence="3 4">
    <name type="scientific">Saxophila tyrrhenica</name>
    <dbReference type="NCBI Taxonomy" id="1690608"/>
    <lineage>
        <taxon>Eukaryota</taxon>
        <taxon>Fungi</taxon>
        <taxon>Dikarya</taxon>
        <taxon>Ascomycota</taxon>
        <taxon>Pezizomycotina</taxon>
        <taxon>Dothideomycetes</taxon>
        <taxon>Dothideomycetidae</taxon>
        <taxon>Mycosphaerellales</taxon>
        <taxon>Extremaceae</taxon>
        <taxon>Saxophila</taxon>
    </lineage>
</organism>
<dbReference type="RefSeq" id="XP_064655574.1">
    <property type="nucleotide sequence ID" value="XM_064806248.1"/>
</dbReference>
<gene>
    <name evidence="3" type="ORF">LTR77_009019</name>
</gene>
<dbReference type="InterPro" id="IPR039146">
    <property type="entry name" value="GPANK1"/>
</dbReference>
<comment type="caution">
    <text evidence="3">The sequence shown here is derived from an EMBL/GenBank/DDBJ whole genome shotgun (WGS) entry which is preliminary data.</text>
</comment>